<accession>A0A127K9E7</accession>
<name>A0A127K9E7_9RHOO</name>
<dbReference type="KEGG" id="thu:AC731_015940"/>
<dbReference type="EMBL" id="CP014646">
    <property type="protein sequence ID" value="AMO38294.1"/>
    <property type="molecule type" value="Genomic_DNA"/>
</dbReference>
<dbReference type="InterPro" id="IPR037873">
    <property type="entry name" value="BamE-like"/>
</dbReference>
<dbReference type="AlphaFoldDB" id="A0A127K9E7"/>
<evidence type="ECO:0000256" key="1">
    <source>
        <dbReference type="ARBA" id="ARBA00022729"/>
    </source>
</evidence>
<evidence type="ECO:0000313" key="3">
    <source>
        <dbReference type="EMBL" id="AMO38294.1"/>
    </source>
</evidence>
<keyword evidence="1 2" id="KW-0732">Signal</keyword>
<keyword evidence="4" id="KW-1185">Reference proteome</keyword>
<sequence>MKRLLAWLCAMLSALGITACDYFNLRELKPGVSTATEVRERFGPPRMEWKNEDGSVTWEYTRQPEGIECFMITIGPDDILRQIDQVLNEQNFARVVNGMSGDEVRRLLGKPARSQFFQLKHETVWEWKVSHGVGTASEPEFFTVSFNTEGRVVGSGRYTQYRR</sequence>
<dbReference type="Gene3D" id="3.30.1450.10">
    <property type="match status" value="1"/>
</dbReference>
<protein>
    <recommendedName>
        <fullName evidence="5">Lipoprotein SmpA/OmlA domain-containing protein</fullName>
    </recommendedName>
</protein>
<gene>
    <name evidence="3" type="ORF">AC731_015940</name>
</gene>
<reference evidence="4" key="1">
    <citation type="submission" date="2016-03" db="EMBL/GenBank/DDBJ databases">
        <authorList>
            <person name="Ma C."/>
            <person name="Zhou S."/>
            <person name="Yang G."/>
        </authorList>
    </citation>
    <scope>NUCLEOTIDE SEQUENCE [LARGE SCALE GENOMIC DNA]</scope>
    <source>
        <strain evidence="4">SgZ-1</strain>
    </source>
</reference>
<proteinExistence type="predicted"/>
<evidence type="ECO:0000256" key="2">
    <source>
        <dbReference type="SAM" id="SignalP"/>
    </source>
</evidence>
<dbReference type="STRING" id="1134435.AC731_015940"/>
<dbReference type="Proteomes" id="UP000036902">
    <property type="component" value="Chromosome"/>
</dbReference>
<feature type="chain" id="PRO_5007798158" description="Lipoprotein SmpA/OmlA domain-containing protein" evidence="2">
    <location>
        <begin position="20"/>
        <end position="163"/>
    </location>
</feature>
<dbReference type="PROSITE" id="PS51257">
    <property type="entry name" value="PROKAR_LIPOPROTEIN"/>
    <property type="match status" value="1"/>
</dbReference>
<evidence type="ECO:0000313" key="4">
    <source>
        <dbReference type="Proteomes" id="UP000036902"/>
    </source>
</evidence>
<feature type="signal peptide" evidence="2">
    <location>
        <begin position="1"/>
        <end position="19"/>
    </location>
</feature>
<evidence type="ECO:0008006" key="5">
    <source>
        <dbReference type="Google" id="ProtNLM"/>
    </source>
</evidence>
<organism evidence="3 4">
    <name type="scientific">Thauera humireducens</name>
    <dbReference type="NCBI Taxonomy" id="1134435"/>
    <lineage>
        <taxon>Bacteria</taxon>
        <taxon>Pseudomonadati</taxon>
        <taxon>Pseudomonadota</taxon>
        <taxon>Betaproteobacteria</taxon>
        <taxon>Rhodocyclales</taxon>
        <taxon>Zoogloeaceae</taxon>
        <taxon>Thauera</taxon>
    </lineage>
</organism>
<dbReference type="RefSeq" id="WP_004260277.1">
    <property type="nucleotide sequence ID" value="NZ_CP014646.1"/>
</dbReference>